<evidence type="ECO:0008006" key="3">
    <source>
        <dbReference type="Google" id="ProtNLM"/>
    </source>
</evidence>
<proteinExistence type="predicted"/>
<organism evidence="1 2">
    <name type="scientific">Hymenobacter citatus</name>
    <dbReference type="NCBI Taxonomy" id="2763506"/>
    <lineage>
        <taxon>Bacteria</taxon>
        <taxon>Pseudomonadati</taxon>
        <taxon>Bacteroidota</taxon>
        <taxon>Cytophagia</taxon>
        <taxon>Cytophagales</taxon>
        <taxon>Hymenobacteraceae</taxon>
        <taxon>Hymenobacter</taxon>
    </lineage>
</organism>
<reference evidence="1 2" key="1">
    <citation type="submission" date="2020-08" db="EMBL/GenBank/DDBJ databases">
        <title>Hymenobacter sp.</title>
        <authorList>
            <person name="Kim M.K."/>
        </authorList>
    </citation>
    <scope>NUCLEOTIDE SEQUENCE [LARGE SCALE GENOMIC DNA]</scope>
    <source>
        <strain evidence="1 2">BT507</strain>
    </source>
</reference>
<name>A0ABR7MHV1_9BACT</name>
<comment type="caution">
    <text evidence="1">The sequence shown here is derived from an EMBL/GenBank/DDBJ whole genome shotgun (WGS) entry which is preliminary data.</text>
</comment>
<evidence type="ECO:0000313" key="2">
    <source>
        <dbReference type="Proteomes" id="UP000622017"/>
    </source>
</evidence>
<gene>
    <name evidence="1" type="ORF">H8B15_05330</name>
</gene>
<protein>
    <recommendedName>
        <fullName evidence="3">Outer membrane protein beta-barrel domain-containing protein</fullName>
    </recommendedName>
</protein>
<keyword evidence="2" id="KW-1185">Reference proteome</keyword>
<dbReference type="EMBL" id="JACSCY010000003">
    <property type="protein sequence ID" value="MBC6610330.1"/>
    <property type="molecule type" value="Genomic_DNA"/>
</dbReference>
<dbReference type="Proteomes" id="UP000622017">
    <property type="component" value="Unassembled WGS sequence"/>
</dbReference>
<sequence length="242" mass="27151">MPTGLSVRIVAYVCGCVALLFLSGCAAVGRLTQLEDGWYHVPHLGGNDSLAQQLRQVPKGLVYVQQRADTLLLSPYTEQPQPSTYHYELQSNHHALLFNRTFDVDVFTLPVKARPPREGVPVQLNTTFSAAVYVGRRVDYYYLHKHTLAPWQHEPRIRATGLGYGLFFGMGSTNVTNDVTRQHAGPEYEGFVLHAGAATIYDARIFNVGLAVGFDNLLGPDRTYWIYQHRPWFGLLFGLDLN</sequence>
<accession>A0ABR7MHV1</accession>
<evidence type="ECO:0000313" key="1">
    <source>
        <dbReference type="EMBL" id="MBC6610330.1"/>
    </source>
</evidence>
<dbReference type="RefSeq" id="WP_187318637.1">
    <property type="nucleotide sequence ID" value="NZ_JACSCY010000003.1"/>
</dbReference>